<evidence type="ECO:0000259" key="2">
    <source>
        <dbReference type="PROSITE" id="PS50994"/>
    </source>
</evidence>
<dbReference type="PANTHER" id="PTHR10948">
    <property type="entry name" value="TRANSPOSASE"/>
    <property type="match status" value="1"/>
</dbReference>
<dbReference type="RefSeq" id="WP_117630415.1">
    <property type="nucleotide sequence ID" value="NZ_QSON01000001.1"/>
</dbReference>
<dbReference type="InterPro" id="IPR001584">
    <property type="entry name" value="Integrase_cat-core"/>
</dbReference>
<keyword evidence="1" id="KW-0233">DNA recombination</keyword>
<dbReference type="PANTHER" id="PTHR10948:SF23">
    <property type="entry name" value="TRANSPOSASE INSI FOR INSERTION SEQUENCE ELEMENT IS30A-RELATED"/>
    <property type="match status" value="1"/>
</dbReference>
<dbReference type="NCBIfam" id="NF033563">
    <property type="entry name" value="transpos_IS30"/>
    <property type="match status" value="1"/>
</dbReference>
<dbReference type="EMBL" id="QSON01000001">
    <property type="protein sequence ID" value="RGJ07952.1"/>
    <property type="molecule type" value="Genomic_DNA"/>
</dbReference>
<name>A0A374PF75_9FIRM</name>
<dbReference type="GO" id="GO:0015074">
    <property type="term" value="P:DNA integration"/>
    <property type="evidence" value="ECO:0007669"/>
    <property type="project" value="InterPro"/>
</dbReference>
<dbReference type="Pfam" id="PF13936">
    <property type="entry name" value="HTH_38"/>
    <property type="match status" value="1"/>
</dbReference>
<dbReference type="GO" id="GO:0032196">
    <property type="term" value="P:transposition"/>
    <property type="evidence" value="ECO:0007669"/>
    <property type="project" value="TreeGrafter"/>
</dbReference>
<dbReference type="InterPro" id="IPR036397">
    <property type="entry name" value="RNaseH_sf"/>
</dbReference>
<dbReference type="Gene3D" id="3.30.420.10">
    <property type="entry name" value="Ribonuclease H-like superfamily/Ribonuclease H"/>
    <property type="match status" value="1"/>
</dbReference>
<evidence type="ECO:0000313" key="4">
    <source>
        <dbReference type="Proteomes" id="UP000263014"/>
    </source>
</evidence>
<sequence>MPKKKEYDHKHLSTSQRIHIEKGLNDGLPFAANARKLDKHPSTIAKEVKKYRTLQPREKDPMKPARCALFKECTLRFLCDKKDCVKMCKSCYDVKLLVSKCSYLCSEYREPQCASISKAPFVCNHCARQRTCNKEKAYYIAQNADQSSQELLVSCRQGINQAPADIAMLDTLISPLLAQGQSLAHIYAFHGHEIPCSRKTLYNYIDQGVFTAKNIDLHRKVRYKCKPRKTGTRVSLAAKEFRIGRTYEDFQKFIQENPDIPVVELDTVEGGRDNSTQAFLTIFFRNCSLMLIFVLQEKSQDQVIKVFDYLTEKLGIKVFQELFPVILTDNGVEFQFPERLECDKNGEIRTKIFYCNPNSSWQKGRIEKNHEYIRYVIPKGQSLDHYKQRDACVLMNHINSEARDSLNGCSPFRLSKMLLNNRLHRLLCLQEIPGDQVHLKPSLLKK</sequence>
<comment type="caution">
    <text evidence="3">The sequence shown here is derived from an EMBL/GenBank/DDBJ whole genome shotgun (WGS) entry which is preliminary data.</text>
</comment>
<dbReference type="InterPro" id="IPR051917">
    <property type="entry name" value="Transposase-Integrase"/>
</dbReference>
<reference evidence="3 4" key="1">
    <citation type="submission" date="2018-08" db="EMBL/GenBank/DDBJ databases">
        <title>A genome reference for cultivated species of the human gut microbiota.</title>
        <authorList>
            <person name="Zou Y."/>
            <person name="Xue W."/>
            <person name="Luo G."/>
        </authorList>
    </citation>
    <scope>NUCLEOTIDE SEQUENCE [LARGE SCALE GENOMIC DNA]</scope>
    <source>
        <strain evidence="3 4">TM09-12</strain>
    </source>
</reference>
<dbReference type="GO" id="GO:0004803">
    <property type="term" value="F:transposase activity"/>
    <property type="evidence" value="ECO:0007669"/>
    <property type="project" value="TreeGrafter"/>
</dbReference>
<dbReference type="AlphaFoldDB" id="A0A374PF75"/>
<evidence type="ECO:0000313" key="3">
    <source>
        <dbReference type="EMBL" id="RGJ07952.1"/>
    </source>
</evidence>
<dbReference type="SUPFAM" id="SSF53098">
    <property type="entry name" value="Ribonuclease H-like"/>
    <property type="match status" value="1"/>
</dbReference>
<proteinExistence type="predicted"/>
<protein>
    <submittedName>
        <fullName evidence="3">IS30 family transposase</fullName>
    </submittedName>
</protein>
<dbReference type="InterPro" id="IPR012337">
    <property type="entry name" value="RNaseH-like_sf"/>
</dbReference>
<gene>
    <name evidence="3" type="ORF">DXD79_00615</name>
</gene>
<evidence type="ECO:0000256" key="1">
    <source>
        <dbReference type="ARBA" id="ARBA00023172"/>
    </source>
</evidence>
<dbReference type="Proteomes" id="UP000263014">
    <property type="component" value="Unassembled WGS sequence"/>
</dbReference>
<dbReference type="InterPro" id="IPR025246">
    <property type="entry name" value="IS30-like_HTH"/>
</dbReference>
<dbReference type="GO" id="GO:0005829">
    <property type="term" value="C:cytosol"/>
    <property type="evidence" value="ECO:0007669"/>
    <property type="project" value="TreeGrafter"/>
</dbReference>
<organism evidence="3 4">
    <name type="scientific">Hungatella hathewayi</name>
    <dbReference type="NCBI Taxonomy" id="154046"/>
    <lineage>
        <taxon>Bacteria</taxon>
        <taxon>Bacillati</taxon>
        <taxon>Bacillota</taxon>
        <taxon>Clostridia</taxon>
        <taxon>Lachnospirales</taxon>
        <taxon>Lachnospiraceae</taxon>
        <taxon>Hungatella</taxon>
    </lineage>
</organism>
<dbReference type="PROSITE" id="PS50994">
    <property type="entry name" value="INTEGRASE"/>
    <property type="match status" value="1"/>
</dbReference>
<dbReference type="GO" id="GO:0003676">
    <property type="term" value="F:nucleic acid binding"/>
    <property type="evidence" value="ECO:0007669"/>
    <property type="project" value="InterPro"/>
</dbReference>
<accession>A0A374PF75</accession>
<feature type="domain" description="Integrase catalytic" evidence="2">
    <location>
        <begin position="254"/>
        <end position="419"/>
    </location>
</feature>
<dbReference type="GO" id="GO:0006310">
    <property type="term" value="P:DNA recombination"/>
    <property type="evidence" value="ECO:0007669"/>
    <property type="project" value="UniProtKB-KW"/>
</dbReference>
<dbReference type="InterPro" id="IPR053392">
    <property type="entry name" value="Transposase_IS30-like"/>
</dbReference>